<dbReference type="EMBL" id="OW152820">
    <property type="protein sequence ID" value="CAH2074963.1"/>
    <property type="molecule type" value="Genomic_DNA"/>
</dbReference>
<proteinExistence type="predicted"/>
<accession>A0ABN8J786</accession>
<dbReference type="Gene3D" id="1.25.10.10">
    <property type="entry name" value="Leucine-rich Repeat Variant"/>
    <property type="match status" value="1"/>
</dbReference>
<dbReference type="InterPro" id="IPR016024">
    <property type="entry name" value="ARM-type_fold"/>
</dbReference>
<feature type="non-terminal residue" evidence="1">
    <location>
        <position position="402"/>
    </location>
</feature>
<sequence length="402" mass="44281">MQAENDLVKTLLATENGVQLVCTRLEQLMQKHEAGDLDAEDSEVEAVMKQACDLIIIVLTGDEAMHILYNNGVGEVYLTMVKWLESTNYNLLTTAVLAIGNFARKDEYCIQMMENNIFDKLLDIFEIYHGFCVRIQKEQNKMHPIDIVTVNKIQHAVLSAIRNLTVPSENKRVAAAKGRAAPMLLNALPNIEDHQVAYKLLAAIRMLVDGQEGVARLLVGSEGALSAAGRWARAGHAGAEGEAPRLLARALRQLRAVAAPRMLQVDGCVSSLVGMLVASHSIMQNEAILALTLLAIETLHRKEQTDFDREQSFVTQLISSEIGKHLSVLIETNCAKMPVEVAENLMAFLDLTCKSNRLASDYKEAKVQEALHKFLDSRKDFSEDLKSCIGVVLTAISDCGKA</sequence>
<gene>
    <name evidence="1" type="ORF">IPOD504_LOCUS16375</name>
</gene>
<dbReference type="InterPro" id="IPR011989">
    <property type="entry name" value="ARM-like"/>
</dbReference>
<dbReference type="Proteomes" id="UP000837857">
    <property type="component" value="Chromosome 8"/>
</dbReference>
<reference evidence="1" key="1">
    <citation type="submission" date="2022-03" db="EMBL/GenBank/DDBJ databases">
        <authorList>
            <person name="Martin H S."/>
        </authorList>
    </citation>
    <scope>NUCLEOTIDE SEQUENCE</scope>
</reference>
<protein>
    <submittedName>
        <fullName evidence="1">Uncharacterized protein</fullName>
    </submittedName>
</protein>
<dbReference type="SUPFAM" id="SSF48371">
    <property type="entry name" value="ARM repeat"/>
    <property type="match status" value="1"/>
</dbReference>
<organism evidence="1 2">
    <name type="scientific">Iphiclides podalirius</name>
    <name type="common">scarce swallowtail</name>
    <dbReference type="NCBI Taxonomy" id="110791"/>
    <lineage>
        <taxon>Eukaryota</taxon>
        <taxon>Metazoa</taxon>
        <taxon>Ecdysozoa</taxon>
        <taxon>Arthropoda</taxon>
        <taxon>Hexapoda</taxon>
        <taxon>Insecta</taxon>
        <taxon>Pterygota</taxon>
        <taxon>Neoptera</taxon>
        <taxon>Endopterygota</taxon>
        <taxon>Lepidoptera</taxon>
        <taxon>Glossata</taxon>
        <taxon>Ditrysia</taxon>
        <taxon>Papilionoidea</taxon>
        <taxon>Papilionidae</taxon>
        <taxon>Papilioninae</taxon>
        <taxon>Iphiclides</taxon>
    </lineage>
</organism>
<name>A0ABN8J786_9NEOP</name>
<dbReference type="PANTHER" id="PTHR10957">
    <property type="entry name" value="RAP1 GTPASE-GDP DISSOCIATION STIMULATOR 1"/>
    <property type="match status" value="1"/>
</dbReference>
<keyword evidence="2" id="KW-1185">Reference proteome</keyword>
<evidence type="ECO:0000313" key="2">
    <source>
        <dbReference type="Proteomes" id="UP000837857"/>
    </source>
</evidence>
<evidence type="ECO:0000313" key="1">
    <source>
        <dbReference type="EMBL" id="CAH2074963.1"/>
    </source>
</evidence>
<dbReference type="InterPro" id="IPR040144">
    <property type="entry name" value="RAP1GDS1"/>
</dbReference>